<protein>
    <recommendedName>
        <fullName evidence="9">RNA polymerase sigma-54 factor</fullName>
    </recommendedName>
</protein>
<evidence type="ECO:0000256" key="7">
    <source>
        <dbReference type="ARBA" id="ARBA00023125"/>
    </source>
</evidence>
<organism evidence="13 14">
    <name type="scientific">Hydrogenophaga borbori</name>
    <dbReference type="NCBI Taxonomy" id="2294117"/>
    <lineage>
        <taxon>Bacteria</taxon>
        <taxon>Pseudomonadati</taxon>
        <taxon>Pseudomonadota</taxon>
        <taxon>Betaproteobacteria</taxon>
        <taxon>Burkholderiales</taxon>
        <taxon>Comamonadaceae</taxon>
        <taxon>Hydrogenophaga</taxon>
    </lineage>
</organism>
<dbReference type="InterPro" id="IPR007634">
    <property type="entry name" value="RNA_pol_sigma_54_DNA-bd"/>
</dbReference>
<keyword evidence="7 9" id="KW-0238">DNA-binding</keyword>
<keyword evidence="5 9" id="KW-0805">Transcription regulation</keyword>
<keyword evidence="2 9" id="KW-0240">DNA-directed RNA polymerase</keyword>
<evidence type="ECO:0000313" key="14">
    <source>
        <dbReference type="Proteomes" id="UP000261931"/>
    </source>
</evidence>
<evidence type="ECO:0000256" key="2">
    <source>
        <dbReference type="ARBA" id="ARBA00022478"/>
    </source>
</evidence>
<dbReference type="EMBL" id="QVLS01000001">
    <property type="protein sequence ID" value="RFP82522.1"/>
    <property type="molecule type" value="Genomic_DNA"/>
</dbReference>
<sequence>MGLALRNEIRPLQAPTPTQTLSPRLQRAVQLLQMSSLDFAALVRQKLGDNPFLESEDDSDPATATPETPDGDDGTAPQVKASNEAWDSGPIGGTDDRELWINDGGSPLRPTGDGDATAMDLTASATTLAMHLHGQLNVMALTPRDLTLARAVVESLDDDGYLRTPLEEIAGLVPCAPPAAPAEMLVALRLVQSLEPVGVAARGVGECLLLQVRQMEDGPCRALAERIVGEHLQALAARDVPGLAATLREPLRRVEAVVDRIRHLDPRPGWRVGDSRVDYIVPDVIVRRQRGQWSVQLNPAVVPRVRLNQVYAELYQRHRSRSSGALGEQLQDARWTLRNVEQRFSTILDVAQAIVRRQRHFLEFGPMAMKPLVLREIAEEVGVHESTVSRVTNNKHMATPLGVFELKYFFSRPMVSAAGNACSGTAIRGLIGDIIQAENPARPLSDADITRQLTAQGLVVARRTVTKYRQLLRIEPVDKRRRHG</sequence>
<comment type="caution">
    <text evidence="13">The sequence shown here is derived from an EMBL/GenBank/DDBJ whole genome shotgun (WGS) entry which is preliminary data.</text>
</comment>
<dbReference type="PIRSF" id="PIRSF000774">
    <property type="entry name" value="RpoN"/>
    <property type="match status" value="1"/>
</dbReference>
<dbReference type="GO" id="GO:0006352">
    <property type="term" value="P:DNA-templated transcription initiation"/>
    <property type="evidence" value="ECO:0007669"/>
    <property type="project" value="InterPro"/>
</dbReference>
<dbReference type="PROSITE" id="PS00718">
    <property type="entry name" value="SIGMA54_2"/>
    <property type="match status" value="1"/>
</dbReference>
<dbReference type="PRINTS" id="PR00045">
    <property type="entry name" value="SIGMA54FCT"/>
</dbReference>
<name>A0A372EPP4_9BURK</name>
<evidence type="ECO:0000259" key="11">
    <source>
        <dbReference type="Pfam" id="PF04552"/>
    </source>
</evidence>
<dbReference type="GO" id="GO:0016779">
    <property type="term" value="F:nucleotidyltransferase activity"/>
    <property type="evidence" value="ECO:0007669"/>
    <property type="project" value="UniProtKB-KW"/>
</dbReference>
<feature type="region of interest" description="Disordered" evidence="10">
    <location>
        <begin position="50"/>
        <end position="117"/>
    </location>
</feature>
<keyword evidence="4 9" id="KW-0548">Nucleotidyltransferase</keyword>
<reference evidence="13 14" key="1">
    <citation type="submission" date="2018-08" db="EMBL/GenBank/DDBJ databases">
        <title>Hydrogenophaga sp. LA-38 isolated from sludge.</title>
        <authorList>
            <person name="Im W.-T."/>
        </authorList>
    </citation>
    <scope>NUCLEOTIDE SEQUENCE [LARGE SCALE GENOMIC DNA]</scope>
    <source>
        <strain evidence="13 14">LA-38</strain>
    </source>
</reference>
<keyword evidence="3 9" id="KW-0808">Transferase</keyword>
<feature type="region of interest" description="Disordered" evidence="10">
    <location>
        <begin position="1"/>
        <end position="21"/>
    </location>
</feature>
<keyword evidence="8 9" id="KW-0804">Transcription</keyword>
<dbReference type="Gene3D" id="1.10.10.1330">
    <property type="entry name" value="RNA polymerase sigma-54 factor, core-binding domain"/>
    <property type="match status" value="1"/>
</dbReference>
<evidence type="ECO:0000256" key="10">
    <source>
        <dbReference type="SAM" id="MobiDB-lite"/>
    </source>
</evidence>
<evidence type="ECO:0000256" key="1">
    <source>
        <dbReference type="ARBA" id="ARBA00008798"/>
    </source>
</evidence>
<proteinExistence type="inferred from homology"/>
<evidence type="ECO:0000256" key="8">
    <source>
        <dbReference type="ARBA" id="ARBA00023163"/>
    </source>
</evidence>
<dbReference type="NCBIfam" id="NF009118">
    <property type="entry name" value="PRK12469.1"/>
    <property type="match status" value="1"/>
</dbReference>
<evidence type="ECO:0000256" key="9">
    <source>
        <dbReference type="PIRNR" id="PIRNR000774"/>
    </source>
</evidence>
<dbReference type="GO" id="GO:0003677">
    <property type="term" value="F:DNA binding"/>
    <property type="evidence" value="ECO:0007669"/>
    <property type="project" value="UniProtKB-KW"/>
</dbReference>
<feature type="domain" description="RNA polymerase sigma factor 54 DNA-binding" evidence="11">
    <location>
        <begin position="327"/>
        <end position="482"/>
    </location>
</feature>
<evidence type="ECO:0000256" key="4">
    <source>
        <dbReference type="ARBA" id="ARBA00022695"/>
    </source>
</evidence>
<dbReference type="GO" id="GO:0016987">
    <property type="term" value="F:sigma factor activity"/>
    <property type="evidence" value="ECO:0007669"/>
    <property type="project" value="UniProtKB-KW"/>
</dbReference>
<gene>
    <name evidence="13" type="primary">rpoN</name>
    <name evidence="13" type="ORF">DY262_01445</name>
</gene>
<dbReference type="Proteomes" id="UP000261931">
    <property type="component" value="Unassembled WGS sequence"/>
</dbReference>
<dbReference type="PANTHER" id="PTHR32248:SF4">
    <property type="entry name" value="RNA POLYMERASE SIGMA-54 FACTOR"/>
    <property type="match status" value="1"/>
</dbReference>
<dbReference type="PANTHER" id="PTHR32248">
    <property type="entry name" value="RNA POLYMERASE SIGMA-54 FACTOR"/>
    <property type="match status" value="1"/>
</dbReference>
<evidence type="ECO:0000259" key="12">
    <source>
        <dbReference type="Pfam" id="PF04963"/>
    </source>
</evidence>
<evidence type="ECO:0000256" key="5">
    <source>
        <dbReference type="ARBA" id="ARBA00023015"/>
    </source>
</evidence>
<dbReference type="Gene3D" id="1.10.10.60">
    <property type="entry name" value="Homeodomain-like"/>
    <property type="match status" value="1"/>
</dbReference>
<dbReference type="GO" id="GO:0001216">
    <property type="term" value="F:DNA-binding transcription activator activity"/>
    <property type="evidence" value="ECO:0007669"/>
    <property type="project" value="InterPro"/>
</dbReference>
<accession>A0A372EPP4</accession>
<dbReference type="NCBIfam" id="TIGR02395">
    <property type="entry name" value="rpoN_sigma"/>
    <property type="match status" value="1"/>
</dbReference>
<dbReference type="PROSITE" id="PS50044">
    <property type="entry name" value="SIGMA54_3"/>
    <property type="match status" value="1"/>
</dbReference>
<dbReference type="GO" id="GO:0000428">
    <property type="term" value="C:DNA-directed RNA polymerase complex"/>
    <property type="evidence" value="ECO:0007669"/>
    <property type="project" value="UniProtKB-KW"/>
</dbReference>
<evidence type="ECO:0000256" key="6">
    <source>
        <dbReference type="ARBA" id="ARBA00023082"/>
    </source>
</evidence>
<evidence type="ECO:0000313" key="13">
    <source>
        <dbReference type="EMBL" id="RFP82522.1"/>
    </source>
</evidence>
<dbReference type="AlphaFoldDB" id="A0A372EPP4"/>
<keyword evidence="14" id="KW-1185">Reference proteome</keyword>
<dbReference type="Pfam" id="PF04963">
    <property type="entry name" value="Sigma54_CBD"/>
    <property type="match status" value="1"/>
</dbReference>
<evidence type="ECO:0000256" key="3">
    <source>
        <dbReference type="ARBA" id="ARBA00022679"/>
    </source>
</evidence>
<dbReference type="Pfam" id="PF04552">
    <property type="entry name" value="Sigma54_DBD"/>
    <property type="match status" value="1"/>
</dbReference>
<dbReference type="InterPro" id="IPR007046">
    <property type="entry name" value="RNA_pol_sigma_54_core-bd"/>
</dbReference>
<feature type="domain" description="RNA polymerase sigma factor 54 core-binding" evidence="12">
    <location>
        <begin position="120"/>
        <end position="311"/>
    </location>
</feature>
<comment type="similarity">
    <text evidence="1 9">Belongs to the sigma-54 factor family.</text>
</comment>
<comment type="function">
    <text evidence="9">Sigma factors are initiation factors that promote the attachment of RNA polymerase to specific initiation sites and are then released.</text>
</comment>
<dbReference type="PROSITE" id="PS00717">
    <property type="entry name" value="SIGMA54_1"/>
    <property type="match status" value="1"/>
</dbReference>
<dbReference type="RefSeq" id="WP_116957210.1">
    <property type="nucleotide sequence ID" value="NZ_QVLS01000001.1"/>
</dbReference>
<dbReference type="InterPro" id="IPR038709">
    <property type="entry name" value="RpoN_core-bd_sf"/>
</dbReference>
<keyword evidence="6 9" id="KW-0731">Sigma factor</keyword>
<dbReference type="InterPro" id="IPR000394">
    <property type="entry name" value="RNA_pol_sigma_54"/>
</dbReference>
<dbReference type="Pfam" id="PF00309">
    <property type="entry name" value="Sigma54_AID"/>
    <property type="match status" value="1"/>
</dbReference>